<accession>A0ABT6R728</accession>
<dbReference type="Proteomes" id="UP001226434">
    <property type="component" value="Unassembled WGS sequence"/>
</dbReference>
<dbReference type="EMBL" id="JASBRG010000001">
    <property type="protein sequence ID" value="MDI3318371.1"/>
    <property type="molecule type" value="Genomic_DNA"/>
</dbReference>
<evidence type="ECO:0000313" key="2">
    <source>
        <dbReference type="EMBL" id="MDI3318371.1"/>
    </source>
</evidence>
<dbReference type="InterPro" id="IPR003476">
    <property type="entry name" value="Glyco_hydro_42"/>
</dbReference>
<reference evidence="2 3" key="1">
    <citation type="submission" date="2023-05" db="EMBL/GenBank/DDBJ databases">
        <title>Genome sequence of Pinibacter sp. MAH-24.</title>
        <authorList>
            <person name="Huq M.A."/>
        </authorList>
    </citation>
    <scope>NUCLEOTIDE SEQUENCE [LARGE SCALE GENOMIC DNA]</scope>
    <source>
        <strain evidence="2 3">MAH-24</strain>
    </source>
</reference>
<dbReference type="InterPro" id="IPR029062">
    <property type="entry name" value="Class_I_gatase-like"/>
</dbReference>
<dbReference type="CDD" id="cd03143">
    <property type="entry name" value="A4_beta-galactosidase_middle_domain"/>
    <property type="match status" value="1"/>
</dbReference>
<organism evidence="2 3">
    <name type="scientific">Pinibacter soli</name>
    <dbReference type="NCBI Taxonomy" id="3044211"/>
    <lineage>
        <taxon>Bacteria</taxon>
        <taxon>Pseudomonadati</taxon>
        <taxon>Bacteroidota</taxon>
        <taxon>Chitinophagia</taxon>
        <taxon>Chitinophagales</taxon>
        <taxon>Chitinophagaceae</taxon>
        <taxon>Pinibacter</taxon>
    </lineage>
</organism>
<dbReference type="InterPro" id="IPR013738">
    <property type="entry name" value="Beta_galactosidase_Trimer"/>
</dbReference>
<dbReference type="PANTHER" id="PTHR36447">
    <property type="entry name" value="BETA-GALACTOSIDASE GANA"/>
    <property type="match status" value="1"/>
</dbReference>
<keyword evidence="3" id="KW-1185">Reference proteome</keyword>
<dbReference type="SUPFAM" id="SSF51445">
    <property type="entry name" value="(Trans)glycosidases"/>
    <property type="match status" value="1"/>
</dbReference>
<dbReference type="SUPFAM" id="SSF52317">
    <property type="entry name" value="Class I glutamine amidotransferase-like"/>
    <property type="match status" value="1"/>
</dbReference>
<gene>
    <name evidence="2" type="ORF">QJ048_01235</name>
</gene>
<protein>
    <submittedName>
        <fullName evidence="2">Beta-galactosidase trimerization domain-containing protein</fullName>
    </submittedName>
</protein>
<dbReference type="InterPro" id="IPR017853">
    <property type="entry name" value="GH"/>
</dbReference>
<dbReference type="Gene3D" id="3.40.50.880">
    <property type="match status" value="1"/>
</dbReference>
<feature type="domain" description="Beta-galactosidase trimerisation" evidence="1">
    <location>
        <begin position="390"/>
        <end position="577"/>
    </location>
</feature>
<sequence>MKQRSMKKITLSLTKIIIAGLLTVLICSGYAKAQTSMNDVPMIGAEVFIEPGQTPEEIDGWFKSMKNAGMSVTRIRMFESYMHKPDGSWDYSLFDLAFKAGEKYNIKIYANLFPATAFTDVGGFKFPKSDENLAAISNYIKHVANHFKQFTSLYGWVPVNEPGNGAVPNDSFAKNVFYQWKTSQRTASYNSNGYPVFDFSDQRFLVYYNVWFLDWLVKEIHKYDPTKPIHVNNHDIFKNVAEYDFPQWRKFLTSLGGSAHASWHFNYFDRRQFAMAMSANSEIIRSGAGDLPWLMTEIQGGNNVYSGGNPMCPTKEETSQWLWTTIGTGSKGAIFWCLNPRSSGFEAGEWAMLDFQDKPSERMEAAAVVAKVIDDNKELFARARVAESGISILYSREALWVEKKLLPNGSKYEARDVGGVMKSALGYFETLSQMGVQVSLQEMGEYDFSKENYTGKVIILSHQISIASSYWPQIKNFVSKGGKLIVDGLTAYYDENAHCILRQGFPLQDLFGGDIKEFQMMDTAFAETIDGVEMPACLWRGSIFTQTGKVAGISNGDTIAVFNKYGKGHVIWVPSMLGFGARCSKDYAPLSHFLQKELSNVLATQPIMFNNIQPQLLMKTLRSGNSYITVIINKSKETKTIALKTTIGATHPQLLFNDRAGSLQETAVTINPEGTMVIKW</sequence>
<comment type="caution">
    <text evidence="2">The sequence shown here is derived from an EMBL/GenBank/DDBJ whole genome shotgun (WGS) entry which is preliminary data.</text>
</comment>
<name>A0ABT6R728_9BACT</name>
<evidence type="ECO:0000313" key="3">
    <source>
        <dbReference type="Proteomes" id="UP001226434"/>
    </source>
</evidence>
<proteinExistence type="predicted"/>
<dbReference type="PANTHER" id="PTHR36447:SF2">
    <property type="entry name" value="BETA-GALACTOSIDASE YESZ"/>
    <property type="match status" value="1"/>
</dbReference>
<dbReference type="RefSeq" id="WP_282332498.1">
    <property type="nucleotide sequence ID" value="NZ_JASBRG010000001.1"/>
</dbReference>
<dbReference type="Gene3D" id="3.20.20.80">
    <property type="entry name" value="Glycosidases"/>
    <property type="match status" value="2"/>
</dbReference>
<dbReference type="Pfam" id="PF08532">
    <property type="entry name" value="Glyco_hydro_42M"/>
    <property type="match status" value="1"/>
</dbReference>
<evidence type="ECO:0000259" key="1">
    <source>
        <dbReference type="Pfam" id="PF08532"/>
    </source>
</evidence>